<protein>
    <submittedName>
        <fullName evidence="6">HSP20-like chaperone</fullName>
    </submittedName>
</protein>
<name>A0AAN6X2W6_9PEZI</name>
<dbReference type="EMBL" id="MU864353">
    <property type="protein sequence ID" value="KAK4192626.1"/>
    <property type="molecule type" value="Genomic_DNA"/>
</dbReference>
<dbReference type="PROSITE" id="PS01031">
    <property type="entry name" value="SHSP"/>
    <property type="match status" value="1"/>
</dbReference>
<sequence>MSIFPRAFYNSDPSFTPLFRLLDDFDTYSREVQSTNEDNQAGRPRSVRQALKTFNPKFDIRETEASYEMHGELPGIERSNVHIEFTDPQTLVIRGRIERSYSSGTPPAGSIDGSTQSSGAITEAGEQHNTHHQPHKVTIEDEKSSEENAGTVAKNELTGNNHQQQVSKQAKAKAPFEKIWLQERSIGEFSRTFSFPSRVDHDGVTAKLEHGILNVVVPKAKKHESRIITIN</sequence>
<dbReference type="Pfam" id="PF00011">
    <property type="entry name" value="HSP20"/>
    <property type="match status" value="1"/>
</dbReference>
<evidence type="ECO:0000313" key="6">
    <source>
        <dbReference type="EMBL" id="KAK4192626.1"/>
    </source>
</evidence>
<evidence type="ECO:0000256" key="1">
    <source>
        <dbReference type="ARBA" id="ARBA00023016"/>
    </source>
</evidence>
<feature type="domain" description="SHSP" evidence="5">
    <location>
        <begin position="49"/>
        <end position="231"/>
    </location>
</feature>
<keyword evidence="1" id="KW-0346">Stress response</keyword>
<evidence type="ECO:0000256" key="3">
    <source>
        <dbReference type="RuleBase" id="RU003616"/>
    </source>
</evidence>
<keyword evidence="7" id="KW-1185">Reference proteome</keyword>
<dbReference type="InterPro" id="IPR002068">
    <property type="entry name" value="A-crystallin/Hsp20_dom"/>
</dbReference>
<gene>
    <name evidence="6" type="ORF">QBC35DRAFT_197143</name>
</gene>
<organism evidence="6 7">
    <name type="scientific">Podospora australis</name>
    <dbReference type="NCBI Taxonomy" id="1536484"/>
    <lineage>
        <taxon>Eukaryota</taxon>
        <taxon>Fungi</taxon>
        <taxon>Dikarya</taxon>
        <taxon>Ascomycota</taxon>
        <taxon>Pezizomycotina</taxon>
        <taxon>Sordariomycetes</taxon>
        <taxon>Sordariomycetidae</taxon>
        <taxon>Sordariales</taxon>
        <taxon>Podosporaceae</taxon>
        <taxon>Podospora</taxon>
    </lineage>
</organism>
<dbReference type="CDD" id="cd06464">
    <property type="entry name" value="ACD_sHsps-like"/>
    <property type="match status" value="1"/>
</dbReference>
<feature type="region of interest" description="Disordered" evidence="4">
    <location>
        <begin position="123"/>
        <end position="149"/>
    </location>
</feature>
<dbReference type="Proteomes" id="UP001302126">
    <property type="component" value="Unassembled WGS sequence"/>
</dbReference>
<evidence type="ECO:0000256" key="2">
    <source>
        <dbReference type="PROSITE-ProRule" id="PRU00285"/>
    </source>
</evidence>
<proteinExistence type="inferred from homology"/>
<dbReference type="Gene3D" id="2.60.40.790">
    <property type="match status" value="1"/>
</dbReference>
<feature type="compositionally biased region" description="Basic and acidic residues" evidence="4">
    <location>
        <begin position="137"/>
        <end position="146"/>
    </location>
</feature>
<accession>A0AAN6X2W6</accession>
<comment type="caution">
    <text evidence="6">The sequence shown here is derived from an EMBL/GenBank/DDBJ whole genome shotgun (WGS) entry which is preliminary data.</text>
</comment>
<evidence type="ECO:0000313" key="7">
    <source>
        <dbReference type="Proteomes" id="UP001302126"/>
    </source>
</evidence>
<dbReference type="InterPro" id="IPR008978">
    <property type="entry name" value="HSP20-like_chaperone"/>
</dbReference>
<evidence type="ECO:0000256" key="4">
    <source>
        <dbReference type="SAM" id="MobiDB-lite"/>
    </source>
</evidence>
<evidence type="ECO:0000259" key="5">
    <source>
        <dbReference type="PROSITE" id="PS01031"/>
    </source>
</evidence>
<dbReference type="PANTHER" id="PTHR11527">
    <property type="entry name" value="HEAT-SHOCK PROTEIN 20 FAMILY MEMBER"/>
    <property type="match status" value="1"/>
</dbReference>
<dbReference type="InterPro" id="IPR031107">
    <property type="entry name" value="Small_HSP"/>
</dbReference>
<reference evidence="6" key="1">
    <citation type="journal article" date="2023" name="Mol. Phylogenet. Evol.">
        <title>Genome-scale phylogeny and comparative genomics of the fungal order Sordariales.</title>
        <authorList>
            <person name="Hensen N."/>
            <person name="Bonometti L."/>
            <person name="Westerberg I."/>
            <person name="Brannstrom I.O."/>
            <person name="Guillou S."/>
            <person name="Cros-Aarteil S."/>
            <person name="Calhoun S."/>
            <person name="Haridas S."/>
            <person name="Kuo A."/>
            <person name="Mondo S."/>
            <person name="Pangilinan J."/>
            <person name="Riley R."/>
            <person name="LaButti K."/>
            <person name="Andreopoulos B."/>
            <person name="Lipzen A."/>
            <person name="Chen C."/>
            <person name="Yan M."/>
            <person name="Daum C."/>
            <person name="Ng V."/>
            <person name="Clum A."/>
            <person name="Steindorff A."/>
            <person name="Ohm R.A."/>
            <person name="Martin F."/>
            <person name="Silar P."/>
            <person name="Natvig D.O."/>
            <person name="Lalanne C."/>
            <person name="Gautier V."/>
            <person name="Ament-Velasquez S.L."/>
            <person name="Kruys A."/>
            <person name="Hutchinson M.I."/>
            <person name="Powell A.J."/>
            <person name="Barry K."/>
            <person name="Miller A.N."/>
            <person name="Grigoriev I.V."/>
            <person name="Debuchy R."/>
            <person name="Gladieux P."/>
            <person name="Hiltunen Thoren M."/>
            <person name="Johannesson H."/>
        </authorList>
    </citation>
    <scope>NUCLEOTIDE SEQUENCE</scope>
    <source>
        <strain evidence="6">PSN309</strain>
    </source>
</reference>
<dbReference type="AlphaFoldDB" id="A0AAN6X2W6"/>
<dbReference type="SUPFAM" id="SSF49764">
    <property type="entry name" value="HSP20-like chaperones"/>
    <property type="match status" value="1"/>
</dbReference>
<reference evidence="6" key="2">
    <citation type="submission" date="2023-05" db="EMBL/GenBank/DDBJ databases">
        <authorList>
            <consortium name="Lawrence Berkeley National Laboratory"/>
            <person name="Steindorff A."/>
            <person name="Hensen N."/>
            <person name="Bonometti L."/>
            <person name="Westerberg I."/>
            <person name="Brannstrom I.O."/>
            <person name="Guillou S."/>
            <person name="Cros-Aarteil S."/>
            <person name="Calhoun S."/>
            <person name="Haridas S."/>
            <person name="Kuo A."/>
            <person name="Mondo S."/>
            <person name="Pangilinan J."/>
            <person name="Riley R."/>
            <person name="Labutti K."/>
            <person name="Andreopoulos B."/>
            <person name="Lipzen A."/>
            <person name="Chen C."/>
            <person name="Yanf M."/>
            <person name="Daum C."/>
            <person name="Ng V."/>
            <person name="Clum A."/>
            <person name="Ohm R."/>
            <person name="Martin F."/>
            <person name="Silar P."/>
            <person name="Natvig D."/>
            <person name="Lalanne C."/>
            <person name="Gautier V."/>
            <person name="Ament-Velasquez S.L."/>
            <person name="Kruys A."/>
            <person name="Hutchinson M.I."/>
            <person name="Powell A.J."/>
            <person name="Barry K."/>
            <person name="Miller A.N."/>
            <person name="Grigoriev I.V."/>
            <person name="Debuchy R."/>
            <person name="Gladieux P."/>
            <person name="Thoren M.H."/>
            <person name="Johannesson H."/>
        </authorList>
    </citation>
    <scope>NUCLEOTIDE SEQUENCE</scope>
    <source>
        <strain evidence="6">PSN309</strain>
    </source>
</reference>
<comment type="similarity">
    <text evidence="2 3">Belongs to the small heat shock protein (HSP20) family.</text>
</comment>